<dbReference type="EMBL" id="JASSZA010000021">
    <property type="protein sequence ID" value="KAK2085323.1"/>
    <property type="molecule type" value="Genomic_DNA"/>
</dbReference>
<evidence type="ECO:0000313" key="2">
    <source>
        <dbReference type="Proteomes" id="UP001266305"/>
    </source>
</evidence>
<protein>
    <submittedName>
        <fullName evidence="1">Uncharacterized protein</fullName>
    </submittedName>
</protein>
<keyword evidence="2" id="KW-1185">Reference proteome</keyword>
<sequence>SGRSVDGTRPRDGLRLQGLAEALLLRMVYASSSPEDTISRMATGRWSVRPDSWVIKLNSSTSWGKWEREGTAW</sequence>
<name>A0ABQ9TKN0_SAGOE</name>
<dbReference type="Proteomes" id="UP001266305">
    <property type="component" value="Unassembled WGS sequence"/>
</dbReference>
<organism evidence="1 2">
    <name type="scientific">Saguinus oedipus</name>
    <name type="common">Cotton-top tamarin</name>
    <name type="synonym">Oedipomidas oedipus</name>
    <dbReference type="NCBI Taxonomy" id="9490"/>
    <lineage>
        <taxon>Eukaryota</taxon>
        <taxon>Metazoa</taxon>
        <taxon>Chordata</taxon>
        <taxon>Craniata</taxon>
        <taxon>Vertebrata</taxon>
        <taxon>Euteleostomi</taxon>
        <taxon>Mammalia</taxon>
        <taxon>Eutheria</taxon>
        <taxon>Euarchontoglires</taxon>
        <taxon>Primates</taxon>
        <taxon>Haplorrhini</taxon>
        <taxon>Platyrrhini</taxon>
        <taxon>Cebidae</taxon>
        <taxon>Callitrichinae</taxon>
        <taxon>Saguinus</taxon>
    </lineage>
</organism>
<proteinExistence type="predicted"/>
<accession>A0ABQ9TKN0</accession>
<gene>
    <name evidence="1" type="ORF">P7K49_036623</name>
</gene>
<reference evidence="1 2" key="1">
    <citation type="submission" date="2023-05" db="EMBL/GenBank/DDBJ databases">
        <title>B98-5 Cell Line De Novo Hybrid Assembly: An Optical Mapping Approach.</title>
        <authorList>
            <person name="Kananen K."/>
            <person name="Auerbach J.A."/>
            <person name="Kautto E."/>
            <person name="Blachly J.S."/>
        </authorList>
    </citation>
    <scope>NUCLEOTIDE SEQUENCE [LARGE SCALE GENOMIC DNA]</scope>
    <source>
        <strain evidence="1">B95-8</strain>
        <tissue evidence="1">Cell line</tissue>
    </source>
</reference>
<feature type="non-terminal residue" evidence="1">
    <location>
        <position position="1"/>
    </location>
</feature>
<comment type="caution">
    <text evidence="1">The sequence shown here is derived from an EMBL/GenBank/DDBJ whole genome shotgun (WGS) entry which is preliminary data.</text>
</comment>
<evidence type="ECO:0000313" key="1">
    <source>
        <dbReference type="EMBL" id="KAK2085323.1"/>
    </source>
</evidence>